<feature type="domain" description="J" evidence="2">
    <location>
        <begin position="549"/>
        <end position="617"/>
    </location>
</feature>
<feature type="compositionally biased region" description="Gly residues" evidence="1">
    <location>
        <begin position="526"/>
        <end position="538"/>
    </location>
</feature>
<dbReference type="InterPro" id="IPR001623">
    <property type="entry name" value="DnaJ_domain"/>
</dbReference>
<organism evidence="3 4">
    <name type="scientific">Pleodorina starrii</name>
    <dbReference type="NCBI Taxonomy" id="330485"/>
    <lineage>
        <taxon>Eukaryota</taxon>
        <taxon>Viridiplantae</taxon>
        <taxon>Chlorophyta</taxon>
        <taxon>core chlorophytes</taxon>
        <taxon>Chlorophyceae</taxon>
        <taxon>CS clade</taxon>
        <taxon>Chlamydomonadales</taxon>
        <taxon>Volvocaceae</taxon>
        <taxon>Pleodorina</taxon>
    </lineage>
</organism>
<sequence length="617" mass="65605">MQLAPVVVVVSAGPGFGTAALPLLSQFLLHGRHAALLPTCAERQPSLRPMHNTSGVLPAPHHTGTHPQHRSPHLPAHRASSLLPPLLSSLFPSPAPAALLPILPAATSPFISLLSLRHASASASSSSGTGSGAAGSGSGSGSSSGSSGSGPHELLASKCRVLRFSLSRGEADAEWRRHHQGVFTSQPVAAAAVKASLMPYWCISAEAHIAVHSAQIGRDYLANRYNPTTRRYEPRWETEWHSVAPHWAYSRRLSAESGESQVYGGSKYRADPALRAMKPGEYVRQALTYGEYVRRTAGEQQQQQQPERMVPFRLAPEEAVEAARQAIRQAELRNAEAQLLQTYGGDRVRLVVMDVQLAAGLSATPVFVPVYVFKSRIRGTAMRTYIAGFRSGLSSGPLLPNPTRVAAAATAATSMGLMASGALAGASLPAALGLGVALPYLIGYGVASLWPELHANFLRLRAALQRPLPDPAAEEQERWWRYEWVRQDVDDSTGYGYSDDGRYGGSYSRRGAGGAGGFDGFGGQGAAGGAASGGGGRATRGSAGSDPRGYYRTLGVSPGSSTEDIQAAFRAAALKWHPDRQPDPTRKVDSTRKFQAAQEAYSVLRDPHRRAAYDRGA</sequence>
<feature type="compositionally biased region" description="Gly residues" evidence="1">
    <location>
        <begin position="129"/>
        <end position="142"/>
    </location>
</feature>
<dbReference type="InterPro" id="IPR018253">
    <property type="entry name" value="DnaJ_domain_CS"/>
</dbReference>
<name>A0A9W6BK25_9CHLO</name>
<dbReference type="Proteomes" id="UP001165080">
    <property type="component" value="Unassembled WGS sequence"/>
</dbReference>
<dbReference type="CDD" id="cd06257">
    <property type="entry name" value="DnaJ"/>
    <property type="match status" value="1"/>
</dbReference>
<dbReference type="SUPFAM" id="SSF46565">
    <property type="entry name" value="Chaperone J-domain"/>
    <property type="match status" value="1"/>
</dbReference>
<evidence type="ECO:0000256" key="1">
    <source>
        <dbReference type="SAM" id="MobiDB-lite"/>
    </source>
</evidence>
<feature type="region of interest" description="Disordered" evidence="1">
    <location>
        <begin position="51"/>
        <end position="78"/>
    </location>
</feature>
<feature type="compositionally biased region" description="Basic residues" evidence="1">
    <location>
        <begin position="63"/>
        <end position="76"/>
    </location>
</feature>
<feature type="region of interest" description="Disordered" evidence="1">
    <location>
        <begin position="526"/>
        <end position="560"/>
    </location>
</feature>
<evidence type="ECO:0000313" key="3">
    <source>
        <dbReference type="EMBL" id="GLC53200.1"/>
    </source>
</evidence>
<gene>
    <name evidence="3" type="primary">PLEST008777</name>
    <name evidence="3" type="ORF">PLESTB_000719000</name>
</gene>
<dbReference type="SMART" id="SM00271">
    <property type="entry name" value="DnaJ"/>
    <property type="match status" value="1"/>
</dbReference>
<proteinExistence type="predicted"/>
<accession>A0A9W6BK25</accession>
<dbReference type="PANTHER" id="PTHR24074">
    <property type="entry name" value="CO-CHAPERONE PROTEIN DJLA"/>
    <property type="match status" value="1"/>
</dbReference>
<dbReference type="PRINTS" id="PR00625">
    <property type="entry name" value="JDOMAIN"/>
</dbReference>
<dbReference type="PROSITE" id="PS50076">
    <property type="entry name" value="DNAJ_2"/>
    <property type="match status" value="1"/>
</dbReference>
<feature type="region of interest" description="Disordered" evidence="1">
    <location>
        <begin position="124"/>
        <end position="151"/>
    </location>
</feature>
<dbReference type="Pfam" id="PF00226">
    <property type="entry name" value="DnaJ"/>
    <property type="match status" value="1"/>
</dbReference>
<dbReference type="AlphaFoldDB" id="A0A9W6BK25"/>
<dbReference type="InterPro" id="IPR050817">
    <property type="entry name" value="DjlA_DnaK_co-chaperone"/>
</dbReference>
<evidence type="ECO:0000259" key="2">
    <source>
        <dbReference type="PROSITE" id="PS50076"/>
    </source>
</evidence>
<dbReference type="PROSITE" id="PS00636">
    <property type="entry name" value="DNAJ_1"/>
    <property type="match status" value="1"/>
</dbReference>
<dbReference type="Gene3D" id="1.10.287.110">
    <property type="entry name" value="DnaJ domain"/>
    <property type="match status" value="1"/>
</dbReference>
<protein>
    <recommendedName>
        <fullName evidence="2">J domain-containing protein</fullName>
    </recommendedName>
</protein>
<evidence type="ECO:0000313" key="4">
    <source>
        <dbReference type="Proteomes" id="UP001165080"/>
    </source>
</evidence>
<reference evidence="3 4" key="1">
    <citation type="journal article" date="2023" name="Commun. Biol.">
        <title>Reorganization of the ancestral sex-determining regions during the evolution of trioecy in Pleodorina starrii.</title>
        <authorList>
            <person name="Takahashi K."/>
            <person name="Suzuki S."/>
            <person name="Kawai-Toyooka H."/>
            <person name="Yamamoto K."/>
            <person name="Hamaji T."/>
            <person name="Ootsuki R."/>
            <person name="Yamaguchi H."/>
            <person name="Kawachi M."/>
            <person name="Higashiyama T."/>
            <person name="Nozaki H."/>
        </authorList>
    </citation>
    <scope>NUCLEOTIDE SEQUENCE [LARGE SCALE GENOMIC DNA]</scope>
    <source>
        <strain evidence="3 4">NIES-4479</strain>
    </source>
</reference>
<dbReference type="OrthoDB" id="543408at2759"/>
<keyword evidence="4" id="KW-1185">Reference proteome</keyword>
<comment type="caution">
    <text evidence="3">The sequence shown here is derived from an EMBL/GenBank/DDBJ whole genome shotgun (WGS) entry which is preliminary data.</text>
</comment>
<dbReference type="InterPro" id="IPR036869">
    <property type="entry name" value="J_dom_sf"/>
</dbReference>
<dbReference type="EMBL" id="BRXU01000007">
    <property type="protein sequence ID" value="GLC53200.1"/>
    <property type="molecule type" value="Genomic_DNA"/>
</dbReference>